<dbReference type="InterPro" id="IPR002347">
    <property type="entry name" value="SDR_fam"/>
</dbReference>
<dbReference type="KEGG" id="mets:DK389_16525"/>
<sequence length="250" mass="26797">MSDTATKSLDGRIAVVTGASRGIGRAAALALAGAGAHVIAVARTQGALEELDDAIRAAGSSATLVPLNLTDYEAIDRLGAAINERWKRLDILVGNAGILGSLMPLGHIPLKTWQQVMDVNVTANWRLLRSFDPLLRMSDAGRAIFVTSGAAQKCRAYWGPYAVSKAALDAMVRTYAAENETTKVRAMLLNPGPLRTAMRRAAIPGEDPETLRTPEDLAPHFVRLAHPDWTETGKIYDFPTDSVLSPQMPA</sequence>
<dbReference type="Gene3D" id="3.40.50.720">
    <property type="entry name" value="NAD(P)-binding Rossmann-like Domain"/>
    <property type="match status" value="1"/>
</dbReference>
<dbReference type="GO" id="GO:0016020">
    <property type="term" value="C:membrane"/>
    <property type="evidence" value="ECO:0007669"/>
    <property type="project" value="TreeGrafter"/>
</dbReference>
<name>A0A2U8W8N7_9HYPH</name>
<dbReference type="SUPFAM" id="SSF51735">
    <property type="entry name" value="NAD(P)-binding Rossmann-fold domains"/>
    <property type="match status" value="1"/>
</dbReference>
<comment type="similarity">
    <text evidence="1">Belongs to the short-chain dehydrogenases/reductases (SDR) family.</text>
</comment>
<dbReference type="PANTHER" id="PTHR44196">
    <property type="entry name" value="DEHYDROGENASE/REDUCTASE SDR FAMILY MEMBER 7B"/>
    <property type="match status" value="1"/>
</dbReference>
<dbReference type="AlphaFoldDB" id="A0A2U8W8N7"/>
<keyword evidence="4" id="KW-1185">Reference proteome</keyword>
<dbReference type="OrthoDB" id="9790785at2"/>
<organism evidence="3 4">
    <name type="scientific">Methylobacterium durans</name>
    <dbReference type="NCBI Taxonomy" id="2202825"/>
    <lineage>
        <taxon>Bacteria</taxon>
        <taxon>Pseudomonadati</taxon>
        <taxon>Pseudomonadota</taxon>
        <taxon>Alphaproteobacteria</taxon>
        <taxon>Hyphomicrobiales</taxon>
        <taxon>Methylobacteriaceae</taxon>
        <taxon>Methylobacterium</taxon>
    </lineage>
</organism>
<proteinExistence type="inferred from homology"/>
<protein>
    <submittedName>
        <fullName evidence="3">Oxidoreductase</fullName>
    </submittedName>
</protein>
<evidence type="ECO:0000313" key="4">
    <source>
        <dbReference type="Proteomes" id="UP000245926"/>
    </source>
</evidence>
<evidence type="ECO:0000256" key="1">
    <source>
        <dbReference type="ARBA" id="ARBA00006484"/>
    </source>
</evidence>
<dbReference type="Pfam" id="PF00106">
    <property type="entry name" value="adh_short"/>
    <property type="match status" value="1"/>
</dbReference>
<accession>A0A2U8W8N7</accession>
<dbReference type="PRINTS" id="PR00081">
    <property type="entry name" value="GDHRDH"/>
</dbReference>
<reference evidence="4" key="1">
    <citation type="submission" date="2018-05" db="EMBL/GenBank/DDBJ databases">
        <title>Complete Genome Sequence of Methylobacterium sp. 17SD2-17.</title>
        <authorList>
            <person name="Srinivasan S."/>
        </authorList>
    </citation>
    <scope>NUCLEOTIDE SEQUENCE [LARGE SCALE GENOMIC DNA]</scope>
    <source>
        <strain evidence="4">17SD2-17</strain>
    </source>
</reference>
<gene>
    <name evidence="3" type="ORF">DK389_16525</name>
</gene>
<evidence type="ECO:0000256" key="2">
    <source>
        <dbReference type="ARBA" id="ARBA00023002"/>
    </source>
</evidence>
<dbReference type="GO" id="GO:0016491">
    <property type="term" value="F:oxidoreductase activity"/>
    <property type="evidence" value="ECO:0007669"/>
    <property type="project" value="UniProtKB-KW"/>
</dbReference>
<dbReference type="Proteomes" id="UP000245926">
    <property type="component" value="Chromosome"/>
</dbReference>
<dbReference type="PROSITE" id="PS00061">
    <property type="entry name" value="ADH_SHORT"/>
    <property type="match status" value="1"/>
</dbReference>
<dbReference type="PANTHER" id="PTHR44196:SF4">
    <property type="entry name" value="SHORT CHAIN DEHYDROGENASE"/>
    <property type="match status" value="1"/>
</dbReference>
<keyword evidence="2" id="KW-0560">Oxidoreductase</keyword>
<evidence type="ECO:0000313" key="3">
    <source>
        <dbReference type="EMBL" id="AWN41810.1"/>
    </source>
</evidence>
<dbReference type="EMBL" id="CP029550">
    <property type="protein sequence ID" value="AWN41810.1"/>
    <property type="molecule type" value="Genomic_DNA"/>
</dbReference>
<dbReference type="InterPro" id="IPR020904">
    <property type="entry name" value="Sc_DH/Rdtase_CS"/>
</dbReference>
<dbReference type="InterPro" id="IPR036291">
    <property type="entry name" value="NAD(P)-bd_dom_sf"/>
</dbReference>